<comment type="caution">
    <text evidence="3">The sequence shown here is derived from an EMBL/GenBank/DDBJ whole genome shotgun (WGS) entry which is preliminary data.</text>
</comment>
<feature type="compositionally biased region" description="Low complexity" evidence="1">
    <location>
        <begin position="79"/>
        <end position="88"/>
    </location>
</feature>
<sequence>MQFSLTRDYLQRKRRFRRGGSNSTFSILRKELREGNLQSFLGGSSLLVSSSNSEPDPLLSSFIYNPPVLNQPTTVQLHSSAESSAVEESYIEDSSERSMPESPLSDKDHEEKARKCEFVQGLLLSSFLDDNS</sequence>
<dbReference type="Proteomes" id="UP001642360">
    <property type="component" value="Unassembled WGS sequence"/>
</dbReference>
<gene>
    <name evidence="3" type="ORF">ILEXP_LOCUS13440</name>
</gene>
<dbReference type="AlphaFoldDB" id="A0ABC8RPY3"/>
<dbReference type="Pfam" id="PF14571">
    <property type="entry name" value="Di19_C"/>
    <property type="match status" value="1"/>
</dbReference>
<feature type="compositionally biased region" description="Basic and acidic residues" evidence="1">
    <location>
        <begin position="94"/>
        <end position="111"/>
    </location>
</feature>
<dbReference type="PANTHER" id="PTHR31875">
    <property type="entry name" value="PROTEIN DEHYDRATION-INDUCED 19"/>
    <property type="match status" value="1"/>
</dbReference>
<proteinExistence type="predicted"/>
<protein>
    <recommendedName>
        <fullName evidence="2">Di19 C-terminal domain-containing protein</fullName>
    </recommendedName>
</protein>
<name>A0ABC8RPY3_9AQUA</name>
<accession>A0ABC8RPY3</accession>
<keyword evidence="4" id="KW-1185">Reference proteome</keyword>
<feature type="region of interest" description="Disordered" evidence="1">
    <location>
        <begin position="74"/>
        <end position="111"/>
    </location>
</feature>
<dbReference type="PANTHER" id="PTHR31875:SF6">
    <property type="entry name" value="PROTEIN DEHYDRATION-INDUCED 19"/>
    <property type="match status" value="1"/>
</dbReference>
<dbReference type="InterPro" id="IPR033347">
    <property type="entry name" value="Di19"/>
</dbReference>
<feature type="domain" description="Di19 C-terminal" evidence="2">
    <location>
        <begin position="25"/>
        <end position="126"/>
    </location>
</feature>
<dbReference type="InterPro" id="IPR027935">
    <property type="entry name" value="Di19_C"/>
</dbReference>
<reference evidence="3 4" key="1">
    <citation type="submission" date="2024-02" db="EMBL/GenBank/DDBJ databases">
        <authorList>
            <person name="Vignale AGUSTIN F."/>
            <person name="Sosa J E."/>
            <person name="Modenutti C."/>
        </authorList>
    </citation>
    <scope>NUCLEOTIDE SEQUENCE [LARGE SCALE GENOMIC DNA]</scope>
</reference>
<evidence type="ECO:0000313" key="4">
    <source>
        <dbReference type="Proteomes" id="UP001642360"/>
    </source>
</evidence>
<evidence type="ECO:0000256" key="1">
    <source>
        <dbReference type="SAM" id="MobiDB-lite"/>
    </source>
</evidence>
<evidence type="ECO:0000259" key="2">
    <source>
        <dbReference type="Pfam" id="PF14571"/>
    </source>
</evidence>
<dbReference type="EMBL" id="CAUOFW020001502">
    <property type="protein sequence ID" value="CAK9145620.1"/>
    <property type="molecule type" value="Genomic_DNA"/>
</dbReference>
<evidence type="ECO:0000313" key="3">
    <source>
        <dbReference type="EMBL" id="CAK9145620.1"/>
    </source>
</evidence>
<organism evidence="3 4">
    <name type="scientific">Ilex paraguariensis</name>
    <name type="common">yerba mate</name>
    <dbReference type="NCBI Taxonomy" id="185542"/>
    <lineage>
        <taxon>Eukaryota</taxon>
        <taxon>Viridiplantae</taxon>
        <taxon>Streptophyta</taxon>
        <taxon>Embryophyta</taxon>
        <taxon>Tracheophyta</taxon>
        <taxon>Spermatophyta</taxon>
        <taxon>Magnoliopsida</taxon>
        <taxon>eudicotyledons</taxon>
        <taxon>Gunneridae</taxon>
        <taxon>Pentapetalae</taxon>
        <taxon>asterids</taxon>
        <taxon>campanulids</taxon>
        <taxon>Aquifoliales</taxon>
        <taxon>Aquifoliaceae</taxon>
        <taxon>Ilex</taxon>
    </lineage>
</organism>